<dbReference type="SUPFAM" id="SSF52980">
    <property type="entry name" value="Restriction endonuclease-like"/>
    <property type="match status" value="1"/>
</dbReference>
<keyword evidence="1" id="KW-0680">Restriction system</keyword>
<gene>
    <name evidence="3" type="ORF">H9804_05995</name>
</gene>
<dbReference type="InterPro" id="IPR007637">
    <property type="entry name" value="Restrct_endonuc_II_DpnII-like"/>
</dbReference>
<evidence type="ECO:0000313" key="4">
    <source>
        <dbReference type="Proteomes" id="UP000824176"/>
    </source>
</evidence>
<dbReference type="Proteomes" id="UP000824176">
    <property type="component" value="Unassembled WGS sequence"/>
</dbReference>
<reference evidence="3" key="2">
    <citation type="submission" date="2021-04" db="EMBL/GenBank/DDBJ databases">
        <authorList>
            <person name="Gilroy R."/>
        </authorList>
    </citation>
    <scope>NUCLEOTIDE SEQUENCE</scope>
    <source>
        <strain evidence="3">ChiW4-1371</strain>
    </source>
</reference>
<dbReference type="Pfam" id="PF04556">
    <property type="entry name" value="DpnII"/>
    <property type="match status" value="1"/>
</dbReference>
<dbReference type="EMBL" id="DXAQ01000093">
    <property type="protein sequence ID" value="HIZ89475.1"/>
    <property type="molecule type" value="Genomic_DNA"/>
</dbReference>
<accession>A0A9D2GUW7</accession>
<comment type="function">
    <text evidence="1">A P subtype restriction enzyme that recognizes the double-stranded unmethylated sequence 5'-GATC-3'.</text>
</comment>
<evidence type="ECO:0000256" key="1">
    <source>
        <dbReference type="PIRNR" id="PIRNR016080"/>
    </source>
</evidence>
<comment type="similarity">
    <text evidence="1">Belongs to the DpnII type II restriction endonuclease family.</text>
</comment>
<evidence type="ECO:0000259" key="2">
    <source>
        <dbReference type="Pfam" id="PF04556"/>
    </source>
</evidence>
<keyword evidence="1 3" id="KW-0255">Endonuclease</keyword>
<dbReference type="AlphaFoldDB" id="A0A9D2GUW7"/>
<keyword evidence="1" id="KW-0540">Nuclease</keyword>
<sequence length="284" mass="33275">MRDFDAWFQTFRDSIYTYDFFTDFKKVYENVDNIKVELNILNSLIGSKNIEDDFINIIMKYPETLKCIPILLAVRQNEIIINDNLGKHLIDFNLFNNTDTKLYIKFMKETGIFNLLSNSKIKSLQDYILGVEVGLDSNARKNRTGKTMESLIESYIQNTGYKYNETYFNQIGYADFNNKFSIDLSSYIKETANKKFDFVINKGSKFFAIEVNFYNSKGSKLNETARSYKEIAIETKHIKNFSFVWITDGKGWESSKKNLQDTFNSMEHIYNLNDVENGLFKNLK</sequence>
<proteinExistence type="inferred from homology"/>
<feature type="domain" description="Restriction endonuclease type II DpnII-like" evidence="2">
    <location>
        <begin position="3"/>
        <end position="281"/>
    </location>
</feature>
<dbReference type="PIRSF" id="PIRSF016080">
    <property type="entry name" value="Restrict_endonuc_II_DpmII"/>
    <property type="match status" value="1"/>
</dbReference>
<dbReference type="EC" id="3.1.21.4" evidence="1"/>
<reference evidence="3" key="1">
    <citation type="journal article" date="2021" name="PeerJ">
        <title>Extensive microbial diversity within the chicken gut microbiome revealed by metagenomics and culture.</title>
        <authorList>
            <person name="Gilroy R."/>
            <person name="Ravi A."/>
            <person name="Getino M."/>
            <person name="Pursley I."/>
            <person name="Horton D.L."/>
            <person name="Alikhan N.F."/>
            <person name="Baker D."/>
            <person name="Gharbi K."/>
            <person name="Hall N."/>
            <person name="Watson M."/>
            <person name="Adriaenssens E.M."/>
            <person name="Foster-Nyarko E."/>
            <person name="Jarju S."/>
            <person name="Secka A."/>
            <person name="Antonio M."/>
            <person name="Oren A."/>
            <person name="Chaudhuri R.R."/>
            <person name="La Ragione R."/>
            <person name="Hildebrand F."/>
            <person name="Pallen M.J."/>
        </authorList>
    </citation>
    <scope>NUCLEOTIDE SEQUENCE</scope>
    <source>
        <strain evidence="3">ChiW4-1371</strain>
    </source>
</reference>
<dbReference type="InterPro" id="IPR021191">
    <property type="entry name" value="Restrct_endonuc_II_DpnII"/>
</dbReference>
<dbReference type="InterPro" id="IPR011335">
    <property type="entry name" value="Restrct_endonuc-II-like"/>
</dbReference>
<dbReference type="GO" id="GO:0009307">
    <property type="term" value="P:DNA restriction-modification system"/>
    <property type="evidence" value="ECO:0007669"/>
    <property type="project" value="UniProtKB-UniRule"/>
</dbReference>
<dbReference type="GO" id="GO:0003677">
    <property type="term" value="F:DNA binding"/>
    <property type="evidence" value="ECO:0007669"/>
    <property type="project" value="UniProtKB-UniRule"/>
</dbReference>
<dbReference type="GO" id="GO:0009036">
    <property type="term" value="F:type II site-specific deoxyribonuclease activity"/>
    <property type="evidence" value="ECO:0007669"/>
    <property type="project" value="UniProtKB-UniRule"/>
</dbReference>
<name>A0A9D2GUW7_9BACT</name>
<protein>
    <recommendedName>
        <fullName evidence="1">Type-2 restriction enzyme</fullName>
        <ecNumber evidence="1">3.1.21.4</ecNumber>
    </recommendedName>
</protein>
<organism evidence="3 4">
    <name type="scientific">Candidatus Mucispirillum faecigallinarum</name>
    <dbReference type="NCBI Taxonomy" id="2838699"/>
    <lineage>
        <taxon>Bacteria</taxon>
        <taxon>Pseudomonadati</taxon>
        <taxon>Deferribacterota</taxon>
        <taxon>Deferribacteres</taxon>
        <taxon>Deferribacterales</taxon>
        <taxon>Mucispirillaceae</taxon>
        <taxon>Mucispirillum</taxon>
    </lineage>
</organism>
<keyword evidence="1" id="KW-0378">Hydrolase</keyword>
<comment type="caution">
    <text evidence="3">The sequence shown here is derived from an EMBL/GenBank/DDBJ whole genome shotgun (WGS) entry which is preliminary data.</text>
</comment>
<evidence type="ECO:0000313" key="3">
    <source>
        <dbReference type="EMBL" id="HIZ89475.1"/>
    </source>
</evidence>
<comment type="catalytic activity">
    <reaction evidence="1">
        <text>Endonucleolytic cleavage of DNA to give specific double-stranded fragments with terminal 5'-phosphates.</text>
        <dbReference type="EC" id="3.1.21.4"/>
    </reaction>
</comment>